<reference evidence="1 2" key="1">
    <citation type="journal article" date="2019" name="Genome Biol. Evol.">
        <title>Insights into the evolution of the New World diploid cottons (Gossypium, subgenus Houzingenia) based on genome sequencing.</title>
        <authorList>
            <person name="Grover C.E."/>
            <person name="Arick M.A. 2nd"/>
            <person name="Thrash A."/>
            <person name="Conover J.L."/>
            <person name="Sanders W.S."/>
            <person name="Peterson D.G."/>
            <person name="Frelichowski J.E."/>
            <person name="Scheffler J.A."/>
            <person name="Scheffler B.E."/>
            <person name="Wendel J.F."/>
        </authorList>
    </citation>
    <scope>NUCLEOTIDE SEQUENCE [LARGE SCALE GENOMIC DNA]</scope>
    <source>
        <strain evidence="1">0</strain>
        <tissue evidence="1">Leaf</tissue>
    </source>
</reference>
<comment type="caution">
    <text evidence="1">The sequence shown here is derived from an EMBL/GenBank/DDBJ whole genome shotgun (WGS) entry which is preliminary data.</text>
</comment>
<proteinExistence type="predicted"/>
<dbReference type="Proteomes" id="UP000593560">
    <property type="component" value="Unassembled WGS sequence"/>
</dbReference>
<dbReference type="EMBL" id="JABFAD010092352">
    <property type="protein sequence ID" value="MBA0817740.1"/>
    <property type="molecule type" value="Genomic_DNA"/>
</dbReference>
<name>A0A7J9I6N9_9ROSI</name>
<organism evidence="1 2">
    <name type="scientific">Gossypium harknessii</name>
    <dbReference type="NCBI Taxonomy" id="34285"/>
    <lineage>
        <taxon>Eukaryota</taxon>
        <taxon>Viridiplantae</taxon>
        <taxon>Streptophyta</taxon>
        <taxon>Embryophyta</taxon>
        <taxon>Tracheophyta</taxon>
        <taxon>Spermatophyta</taxon>
        <taxon>Magnoliopsida</taxon>
        <taxon>eudicotyledons</taxon>
        <taxon>Gunneridae</taxon>
        <taxon>Pentapetalae</taxon>
        <taxon>rosids</taxon>
        <taxon>malvids</taxon>
        <taxon>Malvales</taxon>
        <taxon>Malvaceae</taxon>
        <taxon>Malvoideae</taxon>
        <taxon>Gossypium</taxon>
    </lineage>
</organism>
<evidence type="ECO:0000313" key="2">
    <source>
        <dbReference type="Proteomes" id="UP000593560"/>
    </source>
</evidence>
<accession>A0A7J9I6N9</accession>
<gene>
    <name evidence="1" type="ORF">Gohar_021116</name>
</gene>
<protein>
    <submittedName>
        <fullName evidence="1">Uncharacterized protein</fullName>
    </submittedName>
</protein>
<sequence length="25" mass="2730">MLLRPDSVMGLLPLLAVIAIPLVKR</sequence>
<dbReference type="AlphaFoldDB" id="A0A7J9I6N9"/>
<keyword evidence="2" id="KW-1185">Reference proteome</keyword>
<evidence type="ECO:0000313" key="1">
    <source>
        <dbReference type="EMBL" id="MBA0817740.1"/>
    </source>
</evidence>